<keyword evidence="11" id="KW-1185">Reference proteome</keyword>
<evidence type="ECO:0000256" key="5">
    <source>
        <dbReference type="ARBA" id="ARBA00022970"/>
    </source>
</evidence>
<evidence type="ECO:0000313" key="10">
    <source>
        <dbReference type="EMBL" id="CAD6545342.1"/>
    </source>
</evidence>
<reference evidence="10 11" key="1">
    <citation type="submission" date="2020-10" db="EMBL/GenBank/DDBJ databases">
        <authorList>
            <person name="Peeters C."/>
        </authorList>
    </citation>
    <scope>NUCLEOTIDE SEQUENCE [LARGE SCALE GENOMIC DNA]</scope>
    <source>
        <strain evidence="10 11">LMG 27952</strain>
    </source>
</reference>
<evidence type="ECO:0000256" key="3">
    <source>
        <dbReference type="ARBA" id="ARBA00022475"/>
    </source>
</evidence>
<evidence type="ECO:0000256" key="6">
    <source>
        <dbReference type="ARBA" id="ARBA00022989"/>
    </source>
</evidence>
<protein>
    <submittedName>
        <fullName evidence="10">High-affinity branched-chain amino acid transport system permease protein LivH</fullName>
    </submittedName>
</protein>
<keyword evidence="3" id="KW-1003">Cell membrane</keyword>
<dbReference type="PANTHER" id="PTHR11795:SF442">
    <property type="entry name" value="ABC TRANSPORTER ATP-BINDING PROTEIN"/>
    <property type="match status" value="1"/>
</dbReference>
<evidence type="ECO:0000313" key="11">
    <source>
        <dbReference type="Proteomes" id="UP000656319"/>
    </source>
</evidence>
<keyword evidence="6 9" id="KW-1133">Transmembrane helix</keyword>
<feature type="transmembrane region" description="Helical" evidence="9">
    <location>
        <begin position="238"/>
        <end position="267"/>
    </location>
</feature>
<dbReference type="PANTHER" id="PTHR11795">
    <property type="entry name" value="BRANCHED-CHAIN AMINO ACID TRANSPORT SYSTEM PERMEASE PROTEIN LIVH"/>
    <property type="match status" value="1"/>
</dbReference>
<keyword evidence="2" id="KW-0813">Transport</keyword>
<comment type="caution">
    <text evidence="10">The sequence shown here is derived from an EMBL/GenBank/DDBJ whole genome shotgun (WGS) entry which is preliminary data.</text>
</comment>
<name>A0ABN7I3R2_9BURK</name>
<dbReference type="InterPro" id="IPR052157">
    <property type="entry name" value="BCAA_transport_permease"/>
</dbReference>
<gene>
    <name evidence="10" type="primary">livH_5</name>
    <name evidence="10" type="ORF">LMG27952_04295</name>
</gene>
<feature type="transmembrane region" description="Helical" evidence="9">
    <location>
        <begin position="204"/>
        <end position="226"/>
    </location>
</feature>
<evidence type="ECO:0000256" key="4">
    <source>
        <dbReference type="ARBA" id="ARBA00022692"/>
    </source>
</evidence>
<accession>A0ABN7I3R2</accession>
<evidence type="ECO:0000256" key="1">
    <source>
        <dbReference type="ARBA" id="ARBA00004651"/>
    </source>
</evidence>
<feature type="transmembrane region" description="Helical" evidence="9">
    <location>
        <begin position="50"/>
        <end position="70"/>
    </location>
</feature>
<feature type="transmembrane region" description="Helical" evidence="9">
    <location>
        <begin position="111"/>
        <end position="130"/>
    </location>
</feature>
<dbReference type="Pfam" id="PF02653">
    <property type="entry name" value="BPD_transp_2"/>
    <property type="match status" value="1"/>
</dbReference>
<dbReference type="CDD" id="cd06582">
    <property type="entry name" value="TM_PBP1_LivH_like"/>
    <property type="match status" value="1"/>
</dbReference>
<feature type="transmembrane region" description="Helical" evidence="9">
    <location>
        <begin position="158"/>
        <end position="175"/>
    </location>
</feature>
<keyword evidence="4 9" id="KW-0812">Transmembrane</keyword>
<dbReference type="EMBL" id="CAJHCQ010000011">
    <property type="protein sequence ID" value="CAD6545342.1"/>
    <property type="molecule type" value="Genomic_DNA"/>
</dbReference>
<comment type="similarity">
    <text evidence="8">Belongs to the binding-protein-dependent transport system permease family. LivHM subfamily.</text>
</comment>
<feature type="transmembrane region" description="Helical" evidence="9">
    <location>
        <begin position="76"/>
        <end position="99"/>
    </location>
</feature>
<evidence type="ECO:0000256" key="9">
    <source>
        <dbReference type="SAM" id="Phobius"/>
    </source>
</evidence>
<comment type="subcellular location">
    <subcellularLocation>
        <location evidence="1">Cell membrane</location>
        <topology evidence="1">Multi-pass membrane protein</topology>
    </subcellularLocation>
</comment>
<dbReference type="InterPro" id="IPR001851">
    <property type="entry name" value="ABC_transp_permease"/>
</dbReference>
<sequence length="302" mass="32386">MRPRVPLVRHFYATHAMNVYLLQIINGIGVGMLYFLLAVGLSIVFGLLRFVNFAHGAFYLLGAYCCYQFLQWSGSFWLSLVVVPIVVGALAWIVEKLVLRHIYAQQHEFHILATVGLALVIQECAILVWGPLGDNVAVPDALNGVVIWGSFVYPKYRLFVIGFTAVLAVLLWWVLEGTRLGSAVRAGSESSEMVSLLGINVTRVFSLVFALGAATAALAGVLAAPIRGVDPFMGLEALSVAFVVVVVGGMGNFLGALVGGLLVGIVQSLMSTLWPQGAQLMIYVAMAAVLLLRPNGLLGRAA</sequence>
<proteinExistence type="inferred from homology"/>
<keyword evidence="7 9" id="KW-0472">Membrane</keyword>
<evidence type="ECO:0000256" key="7">
    <source>
        <dbReference type="ARBA" id="ARBA00023136"/>
    </source>
</evidence>
<evidence type="ECO:0000256" key="8">
    <source>
        <dbReference type="ARBA" id="ARBA00037998"/>
    </source>
</evidence>
<feature type="transmembrane region" description="Helical" evidence="9">
    <location>
        <begin position="20"/>
        <end position="43"/>
    </location>
</feature>
<evidence type="ECO:0000256" key="2">
    <source>
        <dbReference type="ARBA" id="ARBA00022448"/>
    </source>
</evidence>
<keyword evidence="5" id="KW-0029">Amino-acid transport</keyword>
<feature type="transmembrane region" description="Helical" evidence="9">
    <location>
        <begin position="273"/>
        <end position="292"/>
    </location>
</feature>
<organism evidence="10 11">
    <name type="scientific">Paraburkholderia hiiakae</name>
    <dbReference type="NCBI Taxonomy" id="1081782"/>
    <lineage>
        <taxon>Bacteria</taxon>
        <taxon>Pseudomonadati</taxon>
        <taxon>Pseudomonadota</taxon>
        <taxon>Betaproteobacteria</taxon>
        <taxon>Burkholderiales</taxon>
        <taxon>Burkholderiaceae</taxon>
        <taxon>Paraburkholderia</taxon>
    </lineage>
</organism>
<dbReference type="Proteomes" id="UP000656319">
    <property type="component" value="Unassembled WGS sequence"/>
</dbReference>